<comment type="caution">
    <text evidence="2">The sequence shown here is derived from an EMBL/GenBank/DDBJ whole genome shotgun (WGS) entry which is preliminary data.</text>
</comment>
<organism evidence="2 3">
    <name type="scientific">Daphnia sinensis</name>
    <dbReference type="NCBI Taxonomy" id="1820382"/>
    <lineage>
        <taxon>Eukaryota</taxon>
        <taxon>Metazoa</taxon>
        <taxon>Ecdysozoa</taxon>
        <taxon>Arthropoda</taxon>
        <taxon>Crustacea</taxon>
        <taxon>Branchiopoda</taxon>
        <taxon>Diplostraca</taxon>
        <taxon>Cladocera</taxon>
        <taxon>Anomopoda</taxon>
        <taxon>Daphniidae</taxon>
        <taxon>Daphnia</taxon>
        <taxon>Daphnia similis group</taxon>
    </lineage>
</organism>
<evidence type="ECO:0008006" key="4">
    <source>
        <dbReference type="Google" id="ProtNLM"/>
    </source>
</evidence>
<protein>
    <recommendedName>
        <fullName evidence="4">Transmembrane protein</fullName>
    </recommendedName>
</protein>
<feature type="transmembrane region" description="Helical" evidence="1">
    <location>
        <begin position="43"/>
        <end position="67"/>
    </location>
</feature>
<proteinExistence type="predicted"/>
<keyword evidence="3" id="KW-1185">Reference proteome</keyword>
<dbReference type="EMBL" id="WJBH02000002">
    <property type="protein sequence ID" value="KAI9563026.1"/>
    <property type="molecule type" value="Genomic_DNA"/>
</dbReference>
<keyword evidence="1" id="KW-0472">Membrane</keyword>
<gene>
    <name evidence="2" type="ORF">GHT06_010483</name>
</gene>
<keyword evidence="1" id="KW-0812">Transmembrane</keyword>
<sequence>MASGYRALLQSLDETEKDVKRGLGRSVQIRKPARSCCCCRSNALMWTCIATFVLTGLVISVGLPILLTVPVESSWHWKHWMPRFWNEVATNSSSSSIISTDEGQQHVFATENGRDNGTASSTIGHPSAMPETGAVGNATASVTFVRETIAHLHQMMEWTREQYDKTPKIPLIIGLCALLLVIMTIIWLVVYRKIRRRQRRRTIGKLVTDLQSGKTLLNSDDSEED</sequence>
<dbReference type="AlphaFoldDB" id="A0AAD5PX02"/>
<evidence type="ECO:0000256" key="1">
    <source>
        <dbReference type="SAM" id="Phobius"/>
    </source>
</evidence>
<evidence type="ECO:0000313" key="3">
    <source>
        <dbReference type="Proteomes" id="UP000820818"/>
    </source>
</evidence>
<evidence type="ECO:0000313" key="2">
    <source>
        <dbReference type="EMBL" id="KAI9563026.1"/>
    </source>
</evidence>
<dbReference type="Proteomes" id="UP000820818">
    <property type="component" value="Linkage Group LG2"/>
</dbReference>
<keyword evidence="1" id="KW-1133">Transmembrane helix</keyword>
<accession>A0AAD5PX02</accession>
<feature type="transmembrane region" description="Helical" evidence="1">
    <location>
        <begin position="169"/>
        <end position="191"/>
    </location>
</feature>
<name>A0AAD5PX02_9CRUS</name>
<reference evidence="2 3" key="1">
    <citation type="submission" date="2022-05" db="EMBL/GenBank/DDBJ databases">
        <title>A multi-omics perspective on studying reproductive biology in Daphnia sinensis.</title>
        <authorList>
            <person name="Jia J."/>
        </authorList>
    </citation>
    <scope>NUCLEOTIDE SEQUENCE [LARGE SCALE GENOMIC DNA]</scope>
    <source>
        <strain evidence="2 3">WSL</strain>
    </source>
</reference>